<evidence type="ECO:0000259" key="8">
    <source>
        <dbReference type="Pfam" id="PF01555"/>
    </source>
</evidence>
<dbReference type="GO" id="GO:0009007">
    <property type="term" value="F:site-specific DNA-methyltransferase (adenine-specific) activity"/>
    <property type="evidence" value="ECO:0007669"/>
    <property type="project" value="UniProtKB-EC"/>
</dbReference>
<gene>
    <name evidence="9" type="ordered locus">PSMK_01670</name>
</gene>
<evidence type="ECO:0000256" key="3">
    <source>
        <dbReference type="ARBA" id="ARBA00022603"/>
    </source>
</evidence>
<keyword evidence="5" id="KW-0949">S-adenosyl-L-methionine</keyword>
<dbReference type="Proteomes" id="UP000007881">
    <property type="component" value="Chromosome"/>
</dbReference>
<evidence type="ECO:0000256" key="5">
    <source>
        <dbReference type="ARBA" id="ARBA00022691"/>
    </source>
</evidence>
<dbReference type="PATRIC" id="fig|1142394.8.peg.169"/>
<dbReference type="GO" id="GO:0008170">
    <property type="term" value="F:N-methyltransferase activity"/>
    <property type="evidence" value="ECO:0007669"/>
    <property type="project" value="InterPro"/>
</dbReference>
<dbReference type="PANTHER" id="PTHR13370">
    <property type="entry name" value="RNA METHYLASE-RELATED"/>
    <property type="match status" value="1"/>
</dbReference>
<dbReference type="HOGENOM" id="CLU_007014_0_0_0"/>
<keyword evidence="4 9" id="KW-0808">Transferase</keyword>
<evidence type="ECO:0000256" key="7">
    <source>
        <dbReference type="SAM" id="MobiDB-lite"/>
    </source>
</evidence>
<dbReference type="KEGG" id="phm:PSMK_01670"/>
<dbReference type="InterPro" id="IPR029063">
    <property type="entry name" value="SAM-dependent_MTases_sf"/>
</dbReference>
<dbReference type="RefSeq" id="WP_014435546.1">
    <property type="nucleotide sequence ID" value="NC_017080.1"/>
</dbReference>
<dbReference type="InterPro" id="IPR002295">
    <property type="entry name" value="N4/N6-MTase_EcoPI_Mod-like"/>
</dbReference>
<dbReference type="PRINTS" id="PR00506">
    <property type="entry name" value="D21N6MTFRASE"/>
</dbReference>
<dbReference type="eggNOG" id="COG2189">
    <property type="taxonomic scope" value="Bacteria"/>
</dbReference>
<dbReference type="OrthoDB" id="9800801at2"/>
<dbReference type="PROSITE" id="PS00092">
    <property type="entry name" value="N6_MTASE"/>
    <property type="match status" value="1"/>
</dbReference>
<comment type="similarity">
    <text evidence="1">Belongs to the N(4)/N(6)-methyltransferase family.</text>
</comment>
<dbReference type="InterPro" id="IPR002941">
    <property type="entry name" value="DNA_methylase_N4/N6"/>
</dbReference>
<dbReference type="GO" id="GO:0003677">
    <property type="term" value="F:DNA binding"/>
    <property type="evidence" value="ECO:0007669"/>
    <property type="project" value="InterPro"/>
</dbReference>
<name>I0IAN8_PHYMF</name>
<accession>I0IAN8</accession>
<evidence type="ECO:0000313" key="10">
    <source>
        <dbReference type="Proteomes" id="UP000007881"/>
    </source>
</evidence>
<evidence type="ECO:0000256" key="1">
    <source>
        <dbReference type="ARBA" id="ARBA00006594"/>
    </source>
</evidence>
<evidence type="ECO:0000256" key="4">
    <source>
        <dbReference type="ARBA" id="ARBA00022679"/>
    </source>
</evidence>
<sequence>MARRKKPSSPKPVVAHRHTDATRRNIPTAEMEPVMVREEAAPKDVKYARNQPGEEVREAIEAREPGLDPQLVWRGKDTRPFSELVVKAPPLFIQEKVHPRVLVEDLRRQTEQARMAKEIAGGGRTVDEQIDLFADFNGLPEDPDARTDFYHHDQHWSNRMILGDSLQVMASLAEREGLRGKVQAIYFDPPYGIKFNSNFQWSTTSRDVKDGNAEHITRDPEQVKAFRDTWEDGIHSYLTYLRDRLTAARDLLTESGSIFVQIGDENVHRVRCLMDDIFGESNFLASIGFTKTSVGLQASSRVALIFDSILWYSKDEGKGKFRRLLDHKGEGFDSQYSLYLEDDGSARGLTPEEKDSFPDSIDVNRVLQADNLTKPGPGAKYQVHFRGQTFDPGKRWWGTTEDNMNRLLKAGRAVISGKSLRYARFFSDSRYGQLSNIWTGYLGQSSPTYVVQTNTDVVARCLLMATDPGDLVLDPTCGSGTTATVAEQWGRRWITIDTSRVALALARARVMGARYPYYLLADSPEGARKEAEVTRSEVRSAPAGGHRDDLKRGFVYERVPHVTLKSIANNSEIDVIWENFQETLEPLREQLNEALGTSWEEWEIPRTWEEAVARVPRPPGGGETGSAEEDPPPGGRGTQEAEELHASWWEARIARQREIDASIAAKADSEFLYDKPYEDRKKVRVAGPFTVESLSPHRMLGTDENGGPVDYAPDAASAGSAAVAAGDFSSMILSNLRSAGVQQADKGDRIEFDSLEPWPGKMIAAEGRYTRDGKTRRLAVLIGPEFGALRQNDLTVAAVEAAESGFDGLLACGFAYEANTSDLTRVGRIDVIKARMNADLHMADLKNTGAGNLFVVFGEPDIEVLPPEDAPDGADPADYDAIRVRVRGVDVFDPKTGKVRSDSADGIACWFVDTDYNQESFFVRQAYFLGAGDPYKSLKTTLKAEIDRDAWETLNSDVSRAFPKPEGGRIAVKVINHLGDEALKVFRVG</sequence>
<keyword evidence="10" id="KW-1185">Reference proteome</keyword>
<protein>
    <recommendedName>
        <fullName evidence="2">site-specific DNA-methyltransferase (adenine-specific)</fullName>
        <ecNumber evidence="2">2.1.1.72</ecNumber>
    </recommendedName>
</protein>
<evidence type="ECO:0000256" key="6">
    <source>
        <dbReference type="ARBA" id="ARBA00047942"/>
    </source>
</evidence>
<dbReference type="SUPFAM" id="SSF53335">
    <property type="entry name" value="S-adenosyl-L-methionine-dependent methyltransferases"/>
    <property type="match status" value="1"/>
</dbReference>
<evidence type="ECO:0000313" key="9">
    <source>
        <dbReference type="EMBL" id="BAM02326.1"/>
    </source>
</evidence>
<feature type="region of interest" description="Disordered" evidence="7">
    <location>
        <begin position="1"/>
        <end position="31"/>
    </location>
</feature>
<dbReference type="Gene3D" id="3.40.50.150">
    <property type="entry name" value="Vaccinia Virus protein VP39"/>
    <property type="match status" value="1"/>
</dbReference>
<dbReference type="InterPro" id="IPR002052">
    <property type="entry name" value="DNA_methylase_N6_adenine_CS"/>
</dbReference>
<feature type="domain" description="DNA methylase N-4/N-6" evidence="8">
    <location>
        <begin position="182"/>
        <end position="504"/>
    </location>
</feature>
<proteinExistence type="inferred from homology"/>
<dbReference type="EMBL" id="AP012338">
    <property type="protein sequence ID" value="BAM02326.1"/>
    <property type="molecule type" value="Genomic_DNA"/>
</dbReference>
<dbReference type="Pfam" id="PF01555">
    <property type="entry name" value="N6_N4_Mtase"/>
    <property type="match status" value="1"/>
</dbReference>
<reference evidence="9 10" key="1">
    <citation type="submission" date="2012-02" db="EMBL/GenBank/DDBJ databases">
        <title>Complete genome sequence of Phycisphaera mikurensis NBRC 102666.</title>
        <authorList>
            <person name="Ankai A."/>
            <person name="Hosoyama A."/>
            <person name="Terui Y."/>
            <person name="Sekine M."/>
            <person name="Fukai R."/>
            <person name="Kato Y."/>
            <person name="Nakamura S."/>
            <person name="Yamada-Narita S."/>
            <person name="Kawakoshi A."/>
            <person name="Fukunaga Y."/>
            <person name="Yamazaki S."/>
            <person name="Fujita N."/>
        </authorList>
    </citation>
    <scope>NUCLEOTIDE SEQUENCE [LARGE SCALE GENOMIC DNA]</scope>
    <source>
        <strain evidence="10">NBRC 102666 / KCTC 22515 / FYK2301M01</strain>
    </source>
</reference>
<dbReference type="STRING" id="1142394.PSMK_01670"/>
<dbReference type="REBASE" id="45952">
    <property type="entry name" value="M.Pmi102666ORF1670P"/>
</dbReference>
<dbReference type="EC" id="2.1.1.72" evidence="2"/>
<dbReference type="GO" id="GO:0032259">
    <property type="term" value="P:methylation"/>
    <property type="evidence" value="ECO:0007669"/>
    <property type="project" value="UniProtKB-KW"/>
</dbReference>
<dbReference type="AlphaFoldDB" id="I0IAN8"/>
<feature type="region of interest" description="Disordered" evidence="7">
    <location>
        <begin position="614"/>
        <end position="642"/>
    </location>
</feature>
<dbReference type="GO" id="GO:0005737">
    <property type="term" value="C:cytoplasm"/>
    <property type="evidence" value="ECO:0007669"/>
    <property type="project" value="TreeGrafter"/>
</dbReference>
<dbReference type="PANTHER" id="PTHR13370:SF16">
    <property type="entry name" value="SITE-SPECIFIC DNA-METHYLTRANSFERASE (ADENINE-SPECIFIC)"/>
    <property type="match status" value="1"/>
</dbReference>
<keyword evidence="3 9" id="KW-0489">Methyltransferase</keyword>
<organism evidence="9 10">
    <name type="scientific">Phycisphaera mikurensis (strain NBRC 102666 / KCTC 22515 / FYK2301M01)</name>
    <dbReference type="NCBI Taxonomy" id="1142394"/>
    <lineage>
        <taxon>Bacteria</taxon>
        <taxon>Pseudomonadati</taxon>
        <taxon>Planctomycetota</taxon>
        <taxon>Phycisphaerae</taxon>
        <taxon>Phycisphaerales</taxon>
        <taxon>Phycisphaeraceae</taxon>
        <taxon>Phycisphaera</taxon>
    </lineage>
</organism>
<evidence type="ECO:0000256" key="2">
    <source>
        <dbReference type="ARBA" id="ARBA00011900"/>
    </source>
</evidence>
<comment type="catalytic activity">
    <reaction evidence="6">
        <text>a 2'-deoxyadenosine in DNA + S-adenosyl-L-methionine = an N(6)-methyl-2'-deoxyadenosine in DNA + S-adenosyl-L-homocysteine + H(+)</text>
        <dbReference type="Rhea" id="RHEA:15197"/>
        <dbReference type="Rhea" id="RHEA-COMP:12418"/>
        <dbReference type="Rhea" id="RHEA-COMP:12419"/>
        <dbReference type="ChEBI" id="CHEBI:15378"/>
        <dbReference type="ChEBI" id="CHEBI:57856"/>
        <dbReference type="ChEBI" id="CHEBI:59789"/>
        <dbReference type="ChEBI" id="CHEBI:90615"/>
        <dbReference type="ChEBI" id="CHEBI:90616"/>
        <dbReference type="EC" id="2.1.1.72"/>
    </reaction>
</comment>